<dbReference type="InterPro" id="IPR054089">
    <property type="entry name" value="Cep192-like_D3"/>
</dbReference>
<comment type="caution">
    <text evidence="6">The sequence shown here is derived from an EMBL/GenBank/DDBJ whole genome shotgun (WGS) entry which is preliminary data.</text>
</comment>
<accession>A0AA47MKF9</accession>
<dbReference type="GO" id="GO:0044458">
    <property type="term" value="P:motile cilium assembly"/>
    <property type="evidence" value="ECO:0007669"/>
    <property type="project" value="TreeGrafter"/>
</dbReference>
<keyword evidence="7" id="KW-1185">Reference proteome</keyword>
<evidence type="ECO:0000313" key="7">
    <source>
        <dbReference type="Proteomes" id="UP001174136"/>
    </source>
</evidence>
<dbReference type="InterPro" id="IPR013783">
    <property type="entry name" value="Ig-like_fold"/>
</dbReference>
<dbReference type="GO" id="GO:0046872">
    <property type="term" value="F:metal ion binding"/>
    <property type="evidence" value="ECO:0007669"/>
    <property type="project" value="UniProtKB-KW"/>
</dbReference>
<dbReference type="EMBL" id="JAOPHQ010003750">
    <property type="protein sequence ID" value="KAK0141730.1"/>
    <property type="molecule type" value="Genomic_DNA"/>
</dbReference>
<evidence type="ECO:0000259" key="4">
    <source>
        <dbReference type="Pfam" id="PF13359"/>
    </source>
</evidence>
<protein>
    <submittedName>
        <fullName evidence="6">Cilia- and flagella-associated protein 221</fullName>
    </submittedName>
</protein>
<evidence type="ECO:0000256" key="3">
    <source>
        <dbReference type="SAM" id="MobiDB-lite"/>
    </source>
</evidence>
<dbReference type="PANTHER" id="PTHR46500">
    <property type="entry name" value="CILIA- AND FLAGELLA-ASSOCIATED PROTEIN 221"/>
    <property type="match status" value="1"/>
</dbReference>
<name>A0AA47MKF9_MERPO</name>
<dbReference type="InterPro" id="IPR029676">
    <property type="entry name" value="CFAP221"/>
</dbReference>
<feature type="region of interest" description="Disordered" evidence="3">
    <location>
        <begin position="554"/>
        <end position="582"/>
    </location>
</feature>
<gene>
    <name evidence="6" type="primary">CFAP221</name>
    <name evidence="6" type="ORF">N1851_020607</name>
</gene>
<dbReference type="Pfam" id="PF13359">
    <property type="entry name" value="DDE_Tnp_4"/>
    <property type="match status" value="1"/>
</dbReference>
<proteinExistence type="predicted"/>
<dbReference type="Proteomes" id="UP001174136">
    <property type="component" value="Unassembled WGS sequence"/>
</dbReference>
<dbReference type="Gene3D" id="2.60.40.10">
    <property type="entry name" value="Immunoglobulins"/>
    <property type="match status" value="1"/>
</dbReference>
<evidence type="ECO:0000313" key="6">
    <source>
        <dbReference type="EMBL" id="KAK0141730.1"/>
    </source>
</evidence>
<keyword evidence="6" id="KW-0969">Cilium</keyword>
<dbReference type="InterPro" id="IPR027806">
    <property type="entry name" value="HARBI1_dom"/>
</dbReference>
<dbReference type="GO" id="GO:0097729">
    <property type="term" value="C:9+2 motile cilium"/>
    <property type="evidence" value="ECO:0007669"/>
    <property type="project" value="TreeGrafter"/>
</dbReference>
<dbReference type="Pfam" id="PF22067">
    <property type="entry name" value="Cep192_D3"/>
    <property type="match status" value="1"/>
</dbReference>
<keyword evidence="6" id="KW-0966">Cell projection</keyword>
<evidence type="ECO:0000256" key="1">
    <source>
        <dbReference type="ARBA" id="ARBA00001968"/>
    </source>
</evidence>
<reference evidence="6" key="1">
    <citation type="journal article" date="2023" name="Front. Mar. Sci.">
        <title>A new Merluccius polli reference genome to investigate the effects of global change in West African waters.</title>
        <authorList>
            <person name="Mateo J.L."/>
            <person name="Blanco-Fernandez C."/>
            <person name="Garcia-Vazquez E."/>
            <person name="Machado-Schiaffino G."/>
        </authorList>
    </citation>
    <scope>NUCLEOTIDE SEQUENCE</scope>
    <source>
        <strain evidence="6">C29</strain>
        <tissue evidence="6">Fin</tissue>
    </source>
</reference>
<keyword evidence="2" id="KW-0479">Metal-binding</keyword>
<sequence length="812" mass="90927">MAVAHLGFSERSLRRGSPVPLGQLVEDTRTPRAFAAPHHLLCSKIYTRLKSNSQIQAEPAALHFNGFVLGKDYQKVLKLINISSEVMNIHIIPTQTKYFQTTYTKKVCPVWSVPLTGRITPSKDEDVFVNRKKVHSINTQIVFDATFYILDAAKWPGSTHDSRILMESGLRQDVALDTLSHSTTGSTVKSTQKYTTYCGERNWADQTSISCPARRNTPQPREGKYSDHCMCHSPQPRCQFLLDEIKESEDDTDVCVVDHPSFAPHMDSGVLETYFRIPKVNWKRQPKPTGPNGRLSVNYCGTLGSKTITNFVLCDVLSRQFFVQTTGTFLSGSCKERDWAEGVESCYPPEILSSRRPVLRAPRSGGRSGRSIYRLIPGLAYTVKIHFCPDEWRYFYDCIRVHCEGEENLLIPVHAYSVIDDLRVPPHIHLPSVPLGHSVSHSLPLHCSCPVDFEFQVHVVQAHPAFEVQPLAGLIPANGEVAITVTFRPLQYGTSQLTIQLVVSQFSTKPFLCTFTGSSAPHLPTSALEGKRTGGGVLVNDYRTSSPLVPPVLKSKRTYSKKADKTKTGGSKAATKPPSPAADVCTPAGVAKMLIKDGDKLSSKDLRGAISCDSLVGLKSRQVKEAFFMKKVQHDVREERANHLRWQQHLGKTPVSKQSKRQILEEREIAVHEYMVKRDDGDQDKNVFMSGPPTLSSRRVLRDARQVAEGAPCFQFYCGPQLLARLQALRLFQQAARKVVIRCRMNRRLACLRKMAAGVRKPSHHNQEQGFYFLISTSLGIRGNHVVPVVQHHVVFLCCVLFILVRFEFSQS</sequence>
<evidence type="ECO:0000256" key="2">
    <source>
        <dbReference type="ARBA" id="ARBA00022723"/>
    </source>
</evidence>
<feature type="domain" description="Cep192-like" evidence="5">
    <location>
        <begin position="427"/>
        <end position="500"/>
    </location>
</feature>
<keyword evidence="6" id="KW-0282">Flagellum</keyword>
<comment type="cofactor">
    <cofactor evidence="1">
        <name>a divalent metal cation</name>
        <dbReference type="ChEBI" id="CHEBI:60240"/>
    </cofactor>
</comment>
<dbReference type="GO" id="GO:0003341">
    <property type="term" value="P:cilium movement"/>
    <property type="evidence" value="ECO:0007669"/>
    <property type="project" value="InterPro"/>
</dbReference>
<evidence type="ECO:0000259" key="5">
    <source>
        <dbReference type="Pfam" id="PF22067"/>
    </source>
</evidence>
<organism evidence="6 7">
    <name type="scientific">Merluccius polli</name>
    <name type="common">Benguela hake</name>
    <name type="synonym">Merluccius cadenati</name>
    <dbReference type="NCBI Taxonomy" id="89951"/>
    <lineage>
        <taxon>Eukaryota</taxon>
        <taxon>Metazoa</taxon>
        <taxon>Chordata</taxon>
        <taxon>Craniata</taxon>
        <taxon>Vertebrata</taxon>
        <taxon>Euteleostomi</taxon>
        <taxon>Actinopterygii</taxon>
        <taxon>Neopterygii</taxon>
        <taxon>Teleostei</taxon>
        <taxon>Neoteleostei</taxon>
        <taxon>Acanthomorphata</taxon>
        <taxon>Zeiogadaria</taxon>
        <taxon>Gadariae</taxon>
        <taxon>Gadiformes</taxon>
        <taxon>Gadoidei</taxon>
        <taxon>Merlucciidae</taxon>
        <taxon>Merluccius</taxon>
    </lineage>
</organism>
<dbReference type="AlphaFoldDB" id="A0AA47MKF9"/>
<dbReference type="PANTHER" id="PTHR46500:SF1">
    <property type="entry name" value="CILIA- AND FLAGELLA-ASSOCIATED PROTEIN 221"/>
    <property type="match status" value="1"/>
</dbReference>
<feature type="domain" description="DDE Tnp4" evidence="4">
    <location>
        <begin position="121"/>
        <end position="176"/>
    </location>
</feature>